<proteinExistence type="predicted"/>
<evidence type="ECO:0000256" key="4">
    <source>
        <dbReference type="ARBA" id="ARBA00023136"/>
    </source>
</evidence>
<dbReference type="InterPro" id="IPR003810">
    <property type="entry name" value="Mntp/YtaF"/>
</dbReference>
<feature type="transmembrane region" description="Helical" evidence="5">
    <location>
        <begin position="171"/>
        <end position="192"/>
    </location>
</feature>
<evidence type="ECO:0000313" key="7">
    <source>
        <dbReference type="Proteomes" id="UP001164761"/>
    </source>
</evidence>
<keyword evidence="2 5" id="KW-0812">Transmembrane</keyword>
<dbReference type="EMBL" id="CP104067">
    <property type="protein sequence ID" value="WAH42909.1"/>
    <property type="molecule type" value="Genomic_DNA"/>
</dbReference>
<dbReference type="PANTHER" id="PTHR35529">
    <property type="entry name" value="MANGANESE EFFLUX PUMP MNTP-RELATED"/>
    <property type="match status" value="1"/>
</dbReference>
<organism evidence="6 7">
    <name type="scientific">Alicyclobacillus fastidiosus</name>
    <dbReference type="NCBI Taxonomy" id="392011"/>
    <lineage>
        <taxon>Bacteria</taxon>
        <taxon>Bacillati</taxon>
        <taxon>Bacillota</taxon>
        <taxon>Bacilli</taxon>
        <taxon>Bacillales</taxon>
        <taxon>Alicyclobacillaceae</taxon>
        <taxon>Alicyclobacillus</taxon>
    </lineage>
</organism>
<feature type="transmembrane region" description="Helical" evidence="5">
    <location>
        <begin position="112"/>
        <end position="132"/>
    </location>
</feature>
<keyword evidence="4 5" id="KW-0472">Membrane</keyword>
<sequence length="193" mass="21078">MSWLSAFITANLIGIGSNFDNCGTGIAYGSDKIKFPYWVNVIVNAIGFCTALLGAYMGEVISHYITFTEASWAACVVLICIGLFFWYSKYLHPRISRTRKQIGIQKPGWKQGIVLGFALSFTNVAVGFGATVSNASTIWVTAVSIAIWGYIMIWLGNVIGIGILARMLGKYSSFIAGLLLILVGFHQVIGYIR</sequence>
<protein>
    <submittedName>
        <fullName evidence="6">Manganese efflux pump</fullName>
    </submittedName>
</protein>
<reference evidence="6" key="1">
    <citation type="submission" date="2022-08" db="EMBL/GenBank/DDBJ databases">
        <title>Alicyclobacillus fastidiosus DSM 17978, complete genome.</title>
        <authorList>
            <person name="Wang Q."/>
            <person name="Cai R."/>
            <person name="Wang Z."/>
        </authorList>
    </citation>
    <scope>NUCLEOTIDE SEQUENCE</scope>
    <source>
        <strain evidence="6">DSM 17978</strain>
    </source>
</reference>
<evidence type="ECO:0000256" key="5">
    <source>
        <dbReference type="SAM" id="Phobius"/>
    </source>
</evidence>
<evidence type="ECO:0000256" key="1">
    <source>
        <dbReference type="ARBA" id="ARBA00022475"/>
    </source>
</evidence>
<dbReference type="Pfam" id="PF02659">
    <property type="entry name" value="Mntp"/>
    <property type="match status" value="1"/>
</dbReference>
<dbReference type="PANTHER" id="PTHR35529:SF2">
    <property type="entry name" value="SPORULATION PROTEIN YTAF-RELATED"/>
    <property type="match status" value="1"/>
</dbReference>
<dbReference type="RefSeq" id="WP_268006786.1">
    <property type="nucleotide sequence ID" value="NZ_BSUT01000001.1"/>
</dbReference>
<evidence type="ECO:0000256" key="3">
    <source>
        <dbReference type="ARBA" id="ARBA00022989"/>
    </source>
</evidence>
<accession>A0ABY6ZJ62</accession>
<keyword evidence="1" id="KW-1003">Cell membrane</keyword>
<keyword evidence="3 5" id="KW-1133">Transmembrane helix</keyword>
<name>A0ABY6ZJ62_9BACL</name>
<feature type="transmembrane region" description="Helical" evidence="5">
    <location>
        <begin position="70"/>
        <end position="91"/>
    </location>
</feature>
<feature type="transmembrane region" description="Helical" evidence="5">
    <location>
        <begin position="37"/>
        <end position="58"/>
    </location>
</feature>
<keyword evidence="7" id="KW-1185">Reference proteome</keyword>
<gene>
    <name evidence="6" type="ORF">NZD89_05635</name>
</gene>
<evidence type="ECO:0000313" key="6">
    <source>
        <dbReference type="EMBL" id="WAH42909.1"/>
    </source>
</evidence>
<dbReference type="Proteomes" id="UP001164761">
    <property type="component" value="Chromosome"/>
</dbReference>
<evidence type="ECO:0000256" key="2">
    <source>
        <dbReference type="ARBA" id="ARBA00022692"/>
    </source>
</evidence>
<feature type="transmembrane region" description="Helical" evidence="5">
    <location>
        <begin position="138"/>
        <end position="164"/>
    </location>
</feature>